<protein>
    <submittedName>
        <fullName evidence="1">Uncharacterized protein</fullName>
    </submittedName>
</protein>
<evidence type="ECO:0000313" key="2">
    <source>
        <dbReference type="Proteomes" id="UP001054945"/>
    </source>
</evidence>
<proteinExistence type="predicted"/>
<gene>
    <name evidence="1" type="ORF">CEXT_589511</name>
</gene>
<accession>A0AAV4QEM8</accession>
<evidence type="ECO:0000313" key="1">
    <source>
        <dbReference type="EMBL" id="GIY06786.1"/>
    </source>
</evidence>
<name>A0AAV4QEM8_CAEEX</name>
<sequence>MSFPEIYTSLCESITSSVLAATACQPTLDAIRIPTFGEEEFEARKLEGLLKSRQALTVARNSQTRNFNGEIEWGWDFPPEGFLLPSPCGSLPTRVRRVCFISNVGEASREGVRHVQSRS</sequence>
<comment type="caution">
    <text evidence="1">The sequence shown here is derived from an EMBL/GenBank/DDBJ whole genome shotgun (WGS) entry which is preliminary data.</text>
</comment>
<organism evidence="1 2">
    <name type="scientific">Caerostris extrusa</name>
    <name type="common">Bark spider</name>
    <name type="synonym">Caerostris bankana</name>
    <dbReference type="NCBI Taxonomy" id="172846"/>
    <lineage>
        <taxon>Eukaryota</taxon>
        <taxon>Metazoa</taxon>
        <taxon>Ecdysozoa</taxon>
        <taxon>Arthropoda</taxon>
        <taxon>Chelicerata</taxon>
        <taxon>Arachnida</taxon>
        <taxon>Araneae</taxon>
        <taxon>Araneomorphae</taxon>
        <taxon>Entelegynae</taxon>
        <taxon>Araneoidea</taxon>
        <taxon>Araneidae</taxon>
        <taxon>Caerostris</taxon>
    </lineage>
</organism>
<dbReference type="AlphaFoldDB" id="A0AAV4QEM8"/>
<keyword evidence="2" id="KW-1185">Reference proteome</keyword>
<dbReference type="Proteomes" id="UP001054945">
    <property type="component" value="Unassembled WGS sequence"/>
</dbReference>
<dbReference type="EMBL" id="BPLR01005999">
    <property type="protein sequence ID" value="GIY06786.1"/>
    <property type="molecule type" value="Genomic_DNA"/>
</dbReference>
<reference evidence="1 2" key="1">
    <citation type="submission" date="2021-06" db="EMBL/GenBank/DDBJ databases">
        <title>Caerostris extrusa draft genome.</title>
        <authorList>
            <person name="Kono N."/>
            <person name="Arakawa K."/>
        </authorList>
    </citation>
    <scope>NUCLEOTIDE SEQUENCE [LARGE SCALE GENOMIC DNA]</scope>
</reference>